<protein>
    <recommendedName>
        <fullName evidence="4">F-box domain-containing protein</fullName>
    </recommendedName>
</protein>
<keyword evidence="3" id="KW-1185">Reference proteome</keyword>
<comment type="caution">
    <text evidence="2">The sequence shown here is derived from an EMBL/GenBank/DDBJ whole genome shotgun (WGS) entry which is preliminary data.</text>
</comment>
<gene>
    <name evidence="2" type="ORF">BMF94_5562</name>
</gene>
<name>A0A2S5B3A4_9BASI</name>
<sequence>MTAEALAQTRTDDSTALADGLERLHVASAAAPPCARVAASSAGATEASATFALPVELVIRVLELAVAADRSAERAILLIAPANVSKAWRYAARVAFWRHVTLEGVRPSKWDQRFADSILCEPGLLRTTQTIHFGSGLRSSSGVDQTSADAEALAHFRDEPVADAIACEDRDSAFRQLLCAWSYLIASVYERRMMFRTLGEPDPGAATRNYTLKAIEVDLASMHSSNLVQFLQGLQAFASLRTLTVNLHPTRYYWADEDAPLSSIPDPGLAVSRLNLVMLPNAIIDSLPRFINLCSLILPSERTEAYTELLRSLITALPNLRALRQLLLIPQARRLSPDDGHTAGVDYRTFLAALPLSLTHCSVRDVVFDSPSDRQALQETFGLQTGHAVVRLFARDESISRLLLRIFTRAPRSVEWRELRHRAFPSKGCAPKHERIPKPRRTQALGIEALTKTPAASIPSAPLSFAQATQAKSEANAADEEVLAGGSESVIDGVTSAVDDAPGEPTPSTPQAPVTPRAAAAPTPARRECCILS</sequence>
<evidence type="ECO:0008006" key="4">
    <source>
        <dbReference type="Google" id="ProtNLM"/>
    </source>
</evidence>
<evidence type="ECO:0000256" key="1">
    <source>
        <dbReference type="SAM" id="MobiDB-lite"/>
    </source>
</evidence>
<organism evidence="2 3">
    <name type="scientific">Rhodotorula taiwanensis</name>
    <dbReference type="NCBI Taxonomy" id="741276"/>
    <lineage>
        <taxon>Eukaryota</taxon>
        <taxon>Fungi</taxon>
        <taxon>Dikarya</taxon>
        <taxon>Basidiomycota</taxon>
        <taxon>Pucciniomycotina</taxon>
        <taxon>Microbotryomycetes</taxon>
        <taxon>Sporidiobolales</taxon>
        <taxon>Sporidiobolaceae</taxon>
        <taxon>Rhodotorula</taxon>
    </lineage>
</organism>
<accession>A0A2S5B3A4</accession>
<dbReference type="Proteomes" id="UP000237144">
    <property type="component" value="Unassembled WGS sequence"/>
</dbReference>
<feature type="region of interest" description="Disordered" evidence="1">
    <location>
        <begin position="495"/>
        <end position="526"/>
    </location>
</feature>
<reference evidence="2 3" key="1">
    <citation type="journal article" date="2018" name="Front. Microbiol.">
        <title>Prospects for Fungal Bioremediation of Acidic Radioactive Waste Sites: Characterization and Genome Sequence of Rhodotorula taiwanensis MD1149.</title>
        <authorList>
            <person name="Tkavc R."/>
            <person name="Matrosova V.Y."/>
            <person name="Grichenko O.E."/>
            <person name="Gostincar C."/>
            <person name="Volpe R.P."/>
            <person name="Klimenkova P."/>
            <person name="Gaidamakova E.K."/>
            <person name="Zhou C.E."/>
            <person name="Stewart B.J."/>
            <person name="Lyman M.G."/>
            <person name="Malfatti S.A."/>
            <person name="Rubinfeld B."/>
            <person name="Courtot M."/>
            <person name="Singh J."/>
            <person name="Dalgard C.L."/>
            <person name="Hamilton T."/>
            <person name="Frey K.G."/>
            <person name="Gunde-Cimerman N."/>
            <person name="Dugan L."/>
            <person name="Daly M.J."/>
        </authorList>
    </citation>
    <scope>NUCLEOTIDE SEQUENCE [LARGE SCALE GENOMIC DNA]</scope>
    <source>
        <strain evidence="2 3">MD1149</strain>
    </source>
</reference>
<evidence type="ECO:0000313" key="2">
    <source>
        <dbReference type="EMBL" id="POY71250.1"/>
    </source>
</evidence>
<evidence type="ECO:0000313" key="3">
    <source>
        <dbReference type="Proteomes" id="UP000237144"/>
    </source>
</evidence>
<proteinExistence type="predicted"/>
<dbReference type="EMBL" id="PJQD01000085">
    <property type="protein sequence ID" value="POY71250.1"/>
    <property type="molecule type" value="Genomic_DNA"/>
</dbReference>
<feature type="compositionally biased region" description="Low complexity" evidence="1">
    <location>
        <begin position="511"/>
        <end position="524"/>
    </location>
</feature>
<dbReference type="AlphaFoldDB" id="A0A2S5B3A4"/>